<name>A0ABW7IP03_9VIBR</name>
<dbReference type="Gene3D" id="1.50.10.140">
    <property type="match status" value="1"/>
</dbReference>
<dbReference type="RefSeq" id="WP_268680949.1">
    <property type="nucleotide sequence ID" value="NZ_JAPQMW010000057.1"/>
</dbReference>
<sequence length="458" mass="50550">MKFRYLPLLALSIFVFTGCKSGGSNQNDDPTEPIVPDQDVISQIRIESKYYPAGFEQSLQDNMDYFLDGVGVSNLAHIPFDHVLVNDGEVIPSSYTNISAIALYINVLIQMIEYGNEAAITRLGTVLGKLEQAPKWNGLFYWLYELEGSSLAINDTAIASAVDNGIMSFTLAGLYGALNNHTDERLNQLSLRAEALINQQVPGWNVLYDSNRGFLRAGWSREDHAYLSYHVDRKANESRLATLWAVMITDGQVPYTAFTDMTLVRGGASIAGSYITPMLTWDGSYFQATLPALWLDEQSLMPSYEMVEEFTQVHLQYADEHSIPFVSASSTVDDGYAAFGLEATSESYRKYGDSIETGITGTPHALALYYMLSPTDAIQRLNQLKLNSPQIETLAGWADAIDSSGRVSSQVIGLDQGMFVGAFIAESVRENVALYLDLKGHTSTLQSLYNAFVADEIL</sequence>
<accession>A0ABW7IP03</accession>
<evidence type="ECO:0000256" key="1">
    <source>
        <dbReference type="SAM" id="SignalP"/>
    </source>
</evidence>
<gene>
    <name evidence="2" type="ORF">ACGRH2_23175</name>
</gene>
<feature type="chain" id="PRO_5045105391" description="Glycoamylase-like domain-containing protein" evidence="1">
    <location>
        <begin position="22"/>
        <end position="458"/>
    </location>
</feature>
<evidence type="ECO:0000313" key="3">
    <source>
        <dbReference type="Proteomes" id="UP001607125"/>
    </source>
</evidence>
<dbReference type="Proteomes" id="UP001607125">
    <property type="component" value="Unassembled WGS sequence"/>
</dbReference>
<feature type="signal peptide" evidence="1">
    <location>
        <begin position="1"/>
        <end position="21"/>
    </location>
</feature>
<comment type="caution">
    <text evidence="2">The sequence shown here is derived from an EMBL/GenBank/DDBJ whole genome shotgun (WGS) entry which is preliminary data.</text>
</comment>
<proteinExistence type="predicted"/>
<organism evidence="2 3">
    <name type="scientific">Vibrio barjaei</name>
    <dbReference type="NCBI Taxonomy" id="1676683"/>
    <lineage>
        <taxon>Bacteria</taxon>
        <taxon>Pseudomonadati</taxon>
        <taxon>Pseudomonadota</taxon>
        <taxon>Gammaproteobacteria</taxon>
        <taxon>Vibrionales</taxon>
        <taxon>Vibrionaceae</taxon>
        <taxon>Vibrio</taxon>
    </lineage>
</organism>
<evidence type="ECO:0008006" key="4">
    <source>
        <dbReference type="Google" id="ProtNLM"/>
    </source>
</evidence>
<dbReference type="EMBL" id="JBIHSF010000011">
    <property type="protein sequence ID" value="MFH0263303.1"/>
    <property type="molecule type" value="Genomic_DNA"/>
</dbReference>
<keyword evidence="1" id="KW-0732">Signal</keyword>
<dbReference type="PROSITE" id="PS51257">
    <property type="entry name" value="PROKAR_LIPOPROTEIN"/>
    <property type="match status" value="1"/>
</dbReference>
<keyword evidence="3" id="KW-1185">Reference proteome</keyword>
<protein>
    <recommendedName>
        <fullName evidence="4">Glycoamylase-like domain-containing protein</fullName>
    </recommendedName>
</protein>
<reference evidence="2 3" key="1">
    <citation type="submission" date="2024-10" db="EMBL/GenBank/DDBJ databases">
        <authorList>
            <person name="Yibar A."/>
            <person name="Saticioglu I.B."/>
            <person name="Duman M."/>
            <person name="Ajmi N."/>
            <person name="Gurler F."/>
            <person name="Ay H."/>
            <person name="Onuk E."/>
            <person name="Guler S."/>
            <person name="Romalde J.L."/>
        </authorList>
    </citation>
    <scope>NUCLEOTIDE SEQUENCE [LARGE SCALE GENOMIC DNA]</scope>
    <source>
        <strain evidence="2 3">1-TCBS-B</strain>
    </source>
</reference>
<evidence type="ECO:0000313" key="2">
    <source>
        <dbReference type="EMBL" id="MFH0263303.1"/>
    </source>
</evidence>